<evidence type="ECO:0000313" key="2">
    <source>
        <dbReference type="Proteomes" id="UP000008854"/>
    </source>
</evidence>
<evidence type="ECO:0000313" key="3">
    <source>
        <dbReference type="WBParaSite" id="Smp_337210.1"/>
    </source>
</evidence>
<evidence type="ECO:0000256" key="1">
    <source>
        <dbReference type="SAM" id="Phobius"/>
    </source>
</evidence>
<protein>
    <submittedName>
        <fullName evidence="3">EGF-like domain-containing protein</fullName>
    </submittedName>
</protein>
<feature type="transmembrane region" description="Helical" evidence="1">
    <location>
        <begin position="726"/>
        <end position="746"/>
    </location>
</feature>
<keyword evidence="2" id="KW-1185">Reference proteome</keyword>
<keyword evidence="1" id="KW-0812">Transmembrane</keyword>
<accession>A0A5K4FDJ1</accession>
<keyword evidence="1" id="KW-0472">Membrane</keyword>
<reference evidence="2" key="1">
    <citation type="journal article" date="2012" name="PLoS Negl. Trop. Dis.">
        <title>A systematically improved high quality genome and transcriptome of the human blood fluke Schistosoma mansoni.</title>
        <authorList>
            <person name="Protasio A.V."/>
            <person name="Tsai I.J."/>
            <person name="Babbage A."/>
            <person name="Nichol S."/>
            <person name="Hunt M."/>
            <person name="Aslett M.A."/>
            <person name="De Silva N."/>
            <person name="Velarde G.S."/>
            <person name="Anderson T.J."/>
            <person name="Clark R.C."/>
            <person name="Davidson C."/>
            <person name="Dillon G.P."/>
            <person name="Holroyd N.E."/>
            <person name="LoVerde P.T."/>
            <person name="Lloyd C."/>
            <person name="McQuillan J."/>
            <person name="Oliveira G."/>
            <person name="Otto T.D."/>
            <person name="Parker-Manuel S.J."/>
            <person name="Quail M.A."/>
            <person name="Wilson R.A."/>
            <person name="Zerlotini A."/>
            <person name="Dunne D.W."/>
            <person name="Berriman M."/>
        </authorList>
    </citation>
    <scope>NUCLEOTIDE SEQUENCE [LARGE SCALE GENOMIC DNA]</scope>
    <source>
        <strain evidence="2">Puerto Rican</strain>
    </source>
</reference>
<organism evidence="2 3">
    <name type="scientific">Schistosoma mansoni</name>
    <name type="common">Blood fluke</name>
    <dbReference type="NCBI Taxonomy" id="6183"/>
    <lineage>
        <taxon>Eukaryota</taxon>
        <taxon>Metazoa</taxon>
        <taxon>Spiralia</taxon>
        <taxon>Lophotrochozoa</taxon>
        <taxon>Platyhelminthes</taxon>
        <taxon>Trematoda</taxon>
        <taxon>Digenea</taxon>
        <taxon>Strigeidida</taxon>
        <taxon>Schistosomatoidea</taxon>
        <taxon>Schistosomatidae</taxon>
        <taxon>Schistosoma</taxon>
    </lineage>
</organism>
<proteinExistence type="predicted"/>
<dbReference type="WBParaSite" id="Smp_337210.1">
    <property type="protein sequence ID" value="Smp_337210.1"/>
    <property type="gene ID" value="Smp_337210"/>
</dbReference>
<reference evidence="3" key="2">
    <citation type="submission" date="2019-11" db="UniProtKB">
        <authorList>
            <consortium name="WormBaseParasite"/>
        </authorList>
    </citation>
    <scope>IDENTIFICATION</scope>
    <source>
        <strain evidence="3">Puerto Rican</strain>
    </source>
</reference>
<dbReference type="AlphaFoldDB" id="A0A5K4FDJ1"/>
<sequence>MWIISWNLNMIRCNQGIGMKKLRLQSLDIEFCLPIGDSFCTELVPNSFCSIEKNECFCKYGHYSIQEDDGIICKTLLTNDKCQLDSDCVYVKNSICHPGAGACICPSGTIYIPEEQACRFQIKTFTNDYCDKCQRFHGLCYRNEEDQGIIRNFSLAYSQFNERIPYRCKCPYNTVSINTNLLWNKSYINQSKNLISVDDIQILDYMNKKENIGFCRGLLVDIGMFCNQIDMLCRSSNAFCSNGKMINNVYLSPQCVCQDGYLPVYQDYLDYYECIPACNRCYSIEQYPRQKHCVCPEIVRQNRIHKVYEISKNIQDNIFHFSRTQQNFTICFYPFMVDHQSSIFMRNTNITHFIVFISNQFNSLYPYDACLLSMFKEGIWCKIFNFSKNDDILTRCASIQFDHKKKEFTFKTYIIVLYQSVFDYVTKDIQNFISFTSYWNEENITLDSKEIKMINRNYTRRNHSETLDKLHQNLNFTMKNDLNTEYPQTIINPKESVHLHIEYYFQNNSYTYISIEQCSISPTSPYTKSDEIIILFWEEIVSPNVYLYGALFYVLSFSCLIYSPESINEIKFHSNDLSTYGNFTIPLNKYTSVSSMKSLTEADSSQLNSDLMGIDSNENFTVTSELHINCVFRVCQHIRWCVWPSYCNGHMRSLDHDLHQSDLSWSYTYPSILTLTKSLKIKISNSNSISPSLYSSPHSPAFKNNKSINSICEPNNNIFIKFSTNFIILIICLVTGIIFTLFYYHYNTLTCQPRYNQCCRTFHRWNHKKPTNNQLVTYNLCSNPLNTKVLQSPVDEADTSDHSLNSILQENSHQLHQYSSLKYLESNCSMITQHDLIHHKKDHQDHDQFDLNKNYKHRLSSSTDLQQQQQRLQQKSIFVPYCLHNQTLCFLQSDWNNIDKQENSFKSINTTDYTYFSNNFYDLSNSVKVKTDSSNYNHDEQEFNV</sequence>
<name>A0A5K4FDJ1_SCHMA</name>
<dbReference type="InParanoid" id="A0A5K4FDJ1"/>
<keyword evidence="1" id="KW-1133">Transmembrane helix</keyword>
<dbReference type="STRING" id="6183.A0A5K4FDJ1"/>
<dbReference type="Proteomes" id="UP000008854">
    <property type="component" value="Unassembled WGS sequence"/>
</dbReference>